<dbReference type="PROSITE" id="PS50994">
    <property type="entry name" value="INTEGRASE"/>
    <property type="match status" value="1"/>
</dbReference>
<gene>
    <name evidence="2" type="ORF">DESUT3_28710</name>
</gene>
<dbReference type="InterPro" id="IPR012337">
    <property type="entry name" value="RNaseH-like_sf"/>
</dbReference>
<dbReference type="Proteomes" id="UP001319827">
    <property type="component" value="Chromosome"/>
</dbReference>
<reference evidence="2 3" key="1">
    <citation type="journal article" date="2016" name="C (Basel)">
        <title>Selective Growth of and Electricity Production by Marine Exoelectrogenic Bacteria in Self-Aggregated Hydrogel of Microbially Reduced Graphene Oxide.</title>
        <authorList>
            <person name="Yoshida N."/>
            <person name="Goto Y."/>
            <person name="Miyata Y."/>
        </authorList>
    </citation>
    <scope>NUCLEOTIDE SEQUENCE [LARGE SCALE GENOMIC DNA]</scope>
    <source>
        <strain evidence="2 3">NIT-T3</strain>
    </source>
</reference>
<name>A0ABM8HYJ6_9BACT</name>
<accession>A0ABM8HYJ6</accession>
<dbReference type="InterPro" id="IPR001584">
    <property type="entry name" value="Integrase_cat-core"/>
</dbReference>
<sequence length="81" mass="9533">MLNEDVLPLFDQHQAAIATVRSDNGREFCGRPDRHPDVPFLQLEGIEHRTTKVRRPQINGFEERLHRTLLDEHFRIMGRTT</sequence>
<reference evidence="2 3" key="2">
    <citation type="journal article" date="2021" name="Int. J. Syst. Evol. Microbiol.">
        <title>Isolation and Polyphasic Characterization of Desulfuromonas versatilis sp. Nov., an Electrogenic Bacteria Capable of Versatile Metabolism Isolated from a Graphene Oxide-Reducing Enrichment Culture.</title>
        <authorList>
            <person name="Xie L."/>
            <person name="Yoshida N."/>
            <person name="Ishii S."/>
            <person name="Meng L."/>
        </authorList>
    </citation>
    <scope>NUCLEOTIDE SEQUENCE [LARGE SCALE GENOMIC DNA]</scope>
    <source>
        <strain evidence="2 3">NIT-T3</strain>
    </source>
</reference>
<organism evidence="2 3">
    <name type="scientific">Desulfuromonas versatilis</name>
    <dbReference type="NCBI Taxonomy" id="2802975"/>
    <lineage>
        <taxon>Bacteria</taxon>
        <taxon>Pseudomonadati</taxon>
        <taxon>Thermodesulfobacteriota</taxon>
        <taxon>Desulfuromonadia</taxon>
        <taxon>Desulfuromonadales</taxon>
        <taxon>Desulfuromonadaceae</taxon>
        <taxon>Desulfuromonas</taxon>
    </lineage>
</organism>
<dbReference type="SUPFAM" id="SSF53098">
    <property type="entry name" value="Ribonuclease H-like"/>
    <property type="match status" value="1"/>
</dbReference>
<evidence type="ECO:0000259" key="1">
    <source>
        <dbReference type="PROSITE" id="PS50994"/>
    </source>
</evidence>
<evidence type="ECO:0000313" key="2">
    <source>
        <dbReference type="EMBL" id="BCR05802.1"/>
    </source>
</evidence>
<evidence type="ECO:0000313" key="3">
    <source>
        <dbReference type="Proteomes" id="UP001319827"/>
    </source>
</evidence>
<protein>
    <recommendedName>
        <fullName evidence="1">Integrase catalytic domain-containing protein</fullName>
    </recommendedName>
</protein>
<dbReference type="InterPro" id="IPR036397">
    <property type="entry name" value="RNaseH_sf"/>
</dbReference>
<keyword evidence="3" id="KW-1185">Reference proteome</keyword>
<proteinExistence type="predicted"/>
<dbReference type="Gene3D" id="3.30.420.10">
    <property type="entry name" value="Ribonuclease H-like superfamily/Ribonuclease H"/>
    <property type="match status" value="1"/>
</dbReference>
<feature type="domain" description="Integrase catalytic" evidence="1">
    <location>
        <begin position="1"/>
        <end position="81"/>
    </location>
</feature>
<dbReference type="EMBL" id="AP024355">
    <property type="protein sequence ID" value="BCR05802.1"/>
    <property type="molecule type" value="Genomic_DNA"/>
</dbReference>